<accession>A0A4P7XHI0</accession>
<evidence type="ECO:0000259" key="1">
    <source>
        <dbReference type="Pfam" id="PF09722"/>
    </source>
</evidence>
<proteinExistence type="predicted"/>
<name>A0A4P7XHI0_9ALTE</name>
<protein>
    <submittedName>
        <fullName evidence="2">DUF2384 domain-containing protein</fullName>
    </submittedName>
</protein>
<organism evidence="2 3">
    <name type="scientific">Hydrocarboniclastica marina</name>
    <dbReference type="NCBI Taxonomy" id="2259620"/>
    <lineage>
        <taxon>Bacteria</taxon>
        <taxon>Pseudomonadati</taxon>
        <taxon>Pseudomonadota</taxon>
        <taxon>Gammaproteobacteria</taxon>
        <taxon>Alteromonadales</taxon>
        <taxon>Alteromonadaceae</taxon>
        <taxon>Hydrocarboniclastica</taxon>
    </lineage>
</organism>
<sequence length="113" mass="12210">MAASVNTTNPSKVLAKATRRAALRLSIPEEQLTAILGVDVLQADAIEPTGTNGQRALQIIRVYKRLSAITGNDSGAMAHWMTTRNKWFNSSPRERLASGDGLDDVVSYLDSVP</sequence>
<dbReference type="RefSeq" id="WP_136549217.1">
    <property type="nucleotide sequence ID" value="NZ_CP031093.1"/>
</dbReference>
<evidence type="ECO:0000313" key="3">
    <source>
        <dbReference type="Proteomes" id="UP000298049"/>
    </source>
</evidence>
<reference evidence="2 3" key="1">
    <citation type="submission" date="2018-07" db="EMBL/GenBank/DDBJ databases">
        <title>Marsedoiliclastica nanhaica gen. nov. sp. nov., a novel marine hydrocarbonoclastic bacterium isolated from an in-situ enriched hydrocarbon-degrading consortium in deep-sea sediment.</title>
        <authorList>
            <person name="Dong C."/>
            <person name="Ma T."/>
            <person name="Liu R."/>
            <person name="Shao Z."/>
        </authorList>
    </citation>
    <scope>NUCLEOTIDE SEQUENCE [LARGE SCALE GENOMIC DNA]</scope>
    <source>
        <strain evidence="3">soil36-7</strain>
    </source>
</reference>
<dbReference type="KEGG" id="hmi:soil367_11425"/>
<dbReference type="EMBL" id="CP031093">
    <property type="protein sequence ID" value="QCF26498.1"/>
    <property type="molecule type" value="Genomic_DNA"/>
</dbReference>
<dbReference type="Pfam" id="PF09722">
    <property type="entry name" value="Xre_MbcA_ParS_C"/>
    <property type="match status" value="1"/>
</dbReference>
<evidence type="ECO:0000313" key="2">
    <source>
        <dbReference type="EMBL" id="QCF26498.1"/>
    </source>
</evidence>
<feature type="domain" description="Antitoxin Xre/MbcA/ParS-like toxin-binding" evidence="1">
    <location>
        <begin position="66"/>
        <end position="111"/>
    </location>
</feature>
<keyword evidence="3" id="KW-1185">Reference proteome</keyword>
<dbReference type="AlphaFoldDB" id="A0A4P7XHI0"/>
<dbReference type="Proteomes" id="UP000298049">
    <property type="component" value="Chromosome"/>
</dbReference>
<dbReference type="OrthoDB" id="565125at2"/>
<dbReference type="InterPro" id="IPR024467">
    <property type="entry name" value="Xre/MbcA/ParS-like_toxin-bd"/>
</dbReference>
<gene>
    <name evidence="2" type="ORF">soil367_11425</name>
</gene>